<evidence type="ECO:0000256" key="5">
    <source>
        <dbReference type="ARBA" id="ARBA00022970"/>
    </source>
</evidence>
<dbReference type="OrthoDB" id="28208at2759"/>
<dbReference type="Proteomes" id="UP000789342">
    <property type="component" value="Unassembled WGS sequence"/>
</dbReference>
<reference evidence="11" key="1">
    <citation type="submission" date="2021-06" db="EMBL/GenBank/DDBJ databases">
        <authorList>
            <person name="Kallberg Y."/>
            <person name="Tangrot J."/>
            <person name="Rosling A."/>
        </authorList>
    </citation>
    <scope>NUCLEOTIDE SEQUENCE</scope>
    <source>
        <strain evidence="11">CL551</strain>
    </source>
</reference>
<dbReference type="EMBL" id="CAJVPV010001489">
    <property type="protein sequence ID" value="CAG8499101.1"/>
    <property type="molecule type" value="Genomic_DNA"/>
</dbReference>
<dbReference type="PANTHER" id="PTHR22950">
    <property type="entry name" value="AMINO ACID TRANSPORTER"/>
    <property type="match status" value="1"/>
</dbReference>
<feature type="transmembrane region" description="Helical" evidence="9">
    <location>
        <begin position="73"/>
        <end position="94"/>
    </location>
</feature>
<evidence type="ECO:0000259" key="10">
    <source>
        <dbReference type="Pfam" id="PF01490"/>
    </source>
</evidence>
<keyword evidence="7 9" id="KW-0472">Membrane</keyword>
<accession>A0A9N8ZKT6</accession>
<feature type="transmembrane region" description="Helical" evidence="9">
    <location>
        <begin position="226"/>
        <end position="244"/>
    </location>
</feature>
<keyword evidence="3" id="KW-0813">Transport</keyword>
<dbReference type="GO" id="GO:0015179">
    <property type="term" value="F:L-amino acid transmembrane transporter activity"/>
    <property type="evidence" value="ECO:0007669"/>
    <property type="project" value="TreeGrafter"/>
</dbReference>
<evidence type="ECO:0000256" key="3">
    <source>
        <dbReference type="ARBA" id="ARBA00022448"/>
    </source>
</evidence>
<keyword evidence="5" id="KW-0029">Amino-acid transport</keyword>
<feature type="transmembrane region" description="Helical" evidence="9">
    <location>
        <begin position="401"/>
        <end position="426"/>
    </location>
</feature>
<organism evidence="11 12">
    <name type="scientific">Acaulospora morrowiae</name>
    <dbReference type="NCBI Taxonomy" id="94023"/>
    <lineage>
        <taxon>Eukaryota</taxon>
        <taxon>Fungi</taxon>
        <taxon>Fungi incertae sedis</taxon>
        <taxon>Mucoromycota</taxon>
        <taxon>Glomeromycotina</taxon>
        <taxon>Glomeromycetes</taxon>
        <taxon>Diversisporales</taxon>
        <taxon>Acaulosporaceae</taxon>
        <taxon>Acaulospora</taxon>
    </lineage>
</organism>
<feature type="transmembrane region" description="Helical" evidence="9">
    <location>
        <begin position="342"/>
        <end position="363"/>
    </location>
</feature>
<evidence type="ECO:0000256" key="1">
    <source>
        <dbReference type="ARBA" id="ARBA00004141"/>
    </source>
</evidence>
<feature type="transmembrane region" description="Helical" evidence="9">
    <location>
        <begin position="264"/>
        <end position="285"/>
    </location>
</feature>
<comment type="similarity">
    <text evidence="2">Belongs to the amino acid/polyamine transporter 2 family.</text>
</comment>
<feature type="region of interest" description="Disordered" evidence="8">
    <location>
        <begin position="15"/>
        <end position="36"/>
    </location>
</feature>
<dbReference type="PANTHER" id="PTHR22950:SF458">
    <property type="entry name" value="SODIUM-COUPLED NEUTRAL AMINO ACID TRANSPORTER 11-RELATED"/>
    <property type="match status" value="1"/>
</dbReference>
<evidence type="ECO:0000256" key="9">
    <source>
        <dbReference type="SAM" id="Phobius"/>
    </source>
</evidence>
<evidence type="ECO:0000256" key="8">
    <source>
        <dbReference type="SAM" id="MobiDB-lite"/>
    </source>
</evidence>
<dbReference type="GO" id="GO:0016020">
    <property type="term" value="C:membrane"/>
    <property type="evidence" value="ECO:0007669"/>
    <property type="project" value="UniProtKB-SubCell"/>
</dbReference>
<keyword evidence="4 9" id="KW-0812">Transmembrane</keyword>
<feature type="transmembrane region" description="Helical" evidence="9">
    <location>
        <begin position="375"/>
        <end position="395"/>
    </location>
</feature>
<gene>
    <name evidence="11" type="ORF">AMORRO_LOCUS3162</name>
</gene>
<feature type="domain" description="Amino acid transporter transmembrane" evidence="10">
    <location>
        <begin position="73"/>
        <end position="436"/>
    </location>
</feature>
<protein>
    <submittedName>
        <fullName evidence="11">4476_t:CDS:1</fullName>
    </submittedName>
</protein>
<dbReference type="AlphaFoldDB" id="A0A9N8ZKT6"/>
<evidence type="ECO:0000256" key="2">
    <source>
        <dbReference type="ARBA" id="ARBA00008066"/>
    </source>
</evidence>
<feature type="transmembrane region" description="Helical" evidence="9">
    <location>
        <begin position="146"/>
        <end position="170"/>
    </location>
</feature>
<dbReference type="InterPro" id="IPR013057">
    <property type="entry name" value="AA_transpt_TM"/>
</dbReference>
<evidence type="ECO:0000256" key="4">
    <source>
        <dbReference type="ARBA" id="ARBA00022692"/>
    </source>
</evidence>
<keyword evidence="12" id="KW-1185">Reference proteome</keyword>
<sequence length="444" mass="48619">MLRESEEQEIFVRNSDDGAISLQDLPSQKEGQNDDETPLLLNNSLQDSVITVEYPGIIGSDEDLRRPGDGGNFFLSFLNMANSIIGAGIIGLPYSFKEAGIFTGIILLIVLTIMVDWTIRLLVINSKLSGRSSYQGMMDFCFGKKGYIAISLFQFVFAFGGMCAFCVIIGDTIPNVIKSIFPGIVDIPFLYLFAERNFVIILCTVFISYPLALYRDITNLAKASGLALISMVIIVAAVAIEGPTVDESLKGRKEGTFAFIKSEVFQSIGVISFAFVCHHNSLLIFDALKKPTLNRFAAVTHLSTGMSMVACMVMALVGYLVFTDKTQGNILNNFPDNDFLINVARFCFGFNMFTTLPLESFVINNYFFSQKPFSLVRHVIITTSLVGGAMSVSLLTDDLGIVLEITGGFSATALAYILPPLCFLKLSSGNWLSVKKFPALCRAS</sequence>
<dbReference type="Pfam" id="PF01490">
    <property type="entry name" value="Aa_trans"/>
    <property type="match status" value="1"/>
</dbReference>
<keyword evidence="6 9" id="KW-1133">Transmembrane helix</keyword>
<dbReference type="GO" id="GO:0005783">
    <property type="term" value="C:endoplasmic reticulum"/>
    <property type="evidence" value="ECO:0007669"/>
    <property type="project" value="TreeGrafter"/>
</dbReference>
<comment type="caution">
    <text evidence="11">The sequence shown here is derived from an EMBL/GenBank/DDBJ whole genome shotgun (WGS) entry which is preliminary data.</text>
</comment>
<feature type="transmembrane region" description="Helical" evidence="9">
    <location>
        <begin position="100"/>
        <end position="125"/>
    </location>
</feature>
<feature type="transmembrane region" description="Helical" evidence="9">
    <location>
        <begin position="297"/>
        <end position="322"/>
    </location>
</feature>
<evidence type="ECO:0000256" key="7">
    <source>
        <dbReference type="ARBA" id="ARBA00023136"/>
    </source>
</evidence>
<feature type="transmembrane region" description="Helical" evidence="9">
    <location>
        <begin position="190"/>
        <end position="214"/>
    </location>
</feature>
<comment type="subcellular location">
    <subcellularLocation>
        <location evidence="1">Membrane</location>
        <topology evidence="1">Multi-pass membrane protein</topology>
    </subcellularLocation>
</comment>
<evidence type="ECO:0000256" key="6">
    <source>
        <dbReference type="ARBA" id="ARBA00022989"/>
    </source>
</evidence>
<evidence type="ECO:0000313" key="12">
    <source>
        <dbReference type="Proteomes" id="UP000789342"/>
    </source>
</evidence>
<name>A0A9N8ZKT6_9GLOM</name>
<evidence type="ECO:0000313" key="11">
    <source>
        <dbReference type="EMBL" id="CAG8499101.1"/>
    </source>
</evidence>
<proteinExistence type="inferred from homology"/>